<accession>A0ABW6KF77</accession>
<proteinExistence type="predicted"/>
<dbReference type="RefSeq" id="WP_389362983.1">
    <property type="nucleotide sequence ID" value="NZ_JBIACK010000012.1"/>
</dbReference>
<evidence type="ECO:0000313" key="1">
    <source>
        <dbReference type="EMBL" id="MFE8702906.1"/>
    </source>
</evidence>
<organism evidence="1 2">
    <name type="scientific">Cytobacillus spartinae</name>
    <dbReference type="NCBI Taxonomy" id="3299023"/>
    <lineage>
        <taxon>Bacteria</taxon>
        <taxon>Bacillati</taxon>
        <taxon>Bacillota</taxon>
        <taxon>Bacilli</taxon>
        <taxon>Bacillales</taxon>
        <taxon>Bacillaceae</taxon>
        <taxon>Cytobacillus</taxon>
    </lineage>
</organism>
<comment type="caution">
    <text evidence="1">The sequence shown here is derived from an EMBL/GenBank/DDBJ whole genome shotgun (WGS) entry which is preliminary data.</text>
</comment>
<keyword evidence="2" id="KW-1185">Reference proteome</keyword>
<dbReference type="Proteomes" id="UP001601059">
    <property type="component" value="Unassembled WGS sequence"/>
</dbReference>
<sequence>MGKFEYNVHDLIEINEAFNNAASVLFHNLNKHVYLEIIDSEGDKRCFTLTNRDFKAIQVDFFSSVLNDIIQSGLDNELEMNVKLNPNLEHFPVEIIFTYQGSIHERYICNFRELAFIYSALKKQKTSETI</sequence>
<reference evidence="1 2" key="1">
    <citation type="submission" date="2024-08" db="EMBL/GenBank/DDBJ databases">
        <title>Two novel Cytobacillus novel species.</title>
        <authorList>
            <person name="Liu G."/>
        </authorList>
    </citation>
    <scope>NUCLEOTIDE SEQUENCE [LARGE SCALE GENOMIC DNA]</scope>
    <source>
        <strain evidence="1 2">FJAT-54145</strain>
    </source>
</reference>
<gene>
    <name evidence="1" type="ORF">ACFYKX_20065</name>
</gene>
<dbReference type="EMBL" id="JBIACK010000012">
    <property type="protein sequence ID" value="MFE8702906.1"/>
    <property type="molecule type" value="Genomic_DNA"/>
</dbReference>
<name>A0ABW6KF77_9BACI</name>
<evidence type="ECO:0000313" key="2">
    <source>
        <dbReference type="Proteomes" id="UP001601059"/>
    </source>
</evidence>
<protein>
    <submittedName>
        <fullName evidence="1">Uncharacterized protein</fullName>
    </submittedName>
</protein>